<accession>A0A7C3Z2B9</accession>
<comment type="caution">
    <text evidence="1">The sequence shown here is derived from an EMBL/GenBank/DDBJ whole genome shotgun (WGS) entry which is preliminary data.</text>
</comment>
<dbReference type="EMBL" id="DTMF01000284">
    <property type="protein sequence ID" value="HGF35006.1"/>
    <property type="molecule type" value="Genomic_DNA"/>
</dbReference>
<evidence type="ECO:0000313" key="1">
    <source>
        <dbReference type="EMBL" id="HGF35006.1"/>
    </source>
</evidence>
<protein>
    <submittedName>
        <fullName evidence="1">Uncharacterized protein</fullName>
    </submittedName>
</protein>
<proteinExistence type="predicted"/>
<sequence length="66" mass="7443">MKRNKRTTVLAHEDLTPLTEHILTKMGKEGSAIRKRLKSFYRTRAVSMDESFDAALESTVCEAASN</sequence>
<reference evidence="1" key="1">
    <citation type="journal article" date="2020" name="mSystems">
        <title>Genome- and Community-Level Interaction Insights into Carbon Utilization and Element Cycling Functions of Hydrothermarchaeota in Hydrothermal Sediment.</title>
        <authorList>
            <person name="Zhou Z."/>
            <person name="Liu Y."/>
            <person name="Xu W."/>
            <person name="Pan J."/>
            <person name="Luo Z.H."/>
            <person name="Li M."/>
        </authorList>
    </citation>
    <scope>NUCLEOTIDE SEQUENCE [LARGE SCALE GENOMIC DNA]</scope>
    <source>
        <strain evidence="1">SpSt-897</strain>
    </source>
</reference>
<name>A0A7C3Z2B9_9BACT</name>
<organism evidence="1">
    <name type="scientific">Desulfobacca acetoxidans</name>
    <dbReference type="NCBI Taxonomy" id="60893"/>
    <lineage>
        <taxon>Bacteria</taxon>
        <taxon>Pseudomonadati</taxon>
        <taxon>Thermodesulfobacteriota</taxon>
        <taxon>Desulfobaccia</taxon>
        <taxon>Desulfobaccales</taxon>
        <taxon>Desulfobaccaceae</taxon>
        <taxon>Desulfobacca</taxon>
    </lineage>
</organism>
<dbReference type="AlphaFoldDB" id="A0A7C3Z2B9"/>
<gene>
    <name evidence="1" type="ORF">ENW96_11600</name>
</gene>